<dbReference type="AlphaFoldDB" id="A0AAN9SMK4"/>
<evidence type="ECO:0000313" key="4">
    <source>
        <dbReference type="Proteomes" id="UP001386955"/>
    </source>
</evidence>
<name>A0AAN9SMK4_PSOTE</name>
<accession>A0AAN9SMK4</accession>
<evidence type="ECO:0000256" key="2">
    <source>
        <dbReference type="SAM" id="Phobius"/>
    </source>
</evidence>
<keyword evidence="2" id="KW-1133">Transmembrane helix</keyword>
<keyword evidence="4" id="KW-1185">Reference proteome</keyword>
<evidence type="ECO:0000313" key="3">
    <source>
        <dbReference type="EMBL" id="KAK7400889.1"/>
    </source>
</evidence>
<dbReference type="EMBL" id="JAYMYS010000003">
    <property type="protein sequence ID" value="KAK7400889.1"/>
    <property type="molecule type" value="Genomic_DNA"/>
</dbReference>
<keyword evidence="2" id="KW-0812">Transmembrane</keyword>
<sequence length="191" mass="21471">MEHKENINEWQQIDEWNMLVIKENYLEVHDQASSTNNPPNQDSSSHERENQFPLLQLIPTDGEDGASSSPVTASGSESGDAVGVPLDWRARVEGVRESVSKVASRVCDWTMCRGAFWSFGCVAGAAAAVLVAVVYVIRRRRGRSGRRNMVVDRWVCLLKEKDEKIGQLLFQIAQLNEVLSSRRKVPVYQIN</sequence>
<gene>
    <name evidence="3" type="ORF">VNO78_12198</name>
</gene>
<protein>
    <recommendedName>
        <fullName evidence="5">Transmembrane protein</fullName>
    </recommendedName>
</protein>
<feature type="region of interest" description="Disordered" evidence="1">
    <location>
        <begin position="30"/>
        <end position="49"/>
    </location>
</feature>
<dbReference type="PANTHER" id="PTHR37206">
    <property type="entry name" value="TRANSMEMBRANE PROTEIN"/>
    <property type="match status" value="1"/>
</dbReference>
<feature type="compositionally biased region" description="Polar residues" evidence="1">
    <location>
        <begin position="66"/>
        <end position="77"/>
    </location>
</feature>
<feature type="transmembrane region" description="Helical" evidence="2">
    <location>
        <begin position="115"/>
        <end position="137"/>
    </location>
</feature>
<keyword evidence="2" id="KW-0472">Membrane</keyword>
<comment type="caution">
    <text evidence="3">The sequence shown here is derived from an EMBL/GenBank/DDBJ whole genome shotgun (WGS) entry which is preliminary data.</text>
</comment>
<reference evidence="3 4" key="1">
    <citation type="submission" date="2024-01" db="EMBL/GenBank/DDBJ databases">
        <title>The genomes of 5 underutilized Papilionoideae crops provide insights into root nodulation and disease resistanc.</title>
        <authorList>
            <person name="Jiang F."/>
        </authorList>
    </citation>
    <scope>NUCLEOTIDE SEQUENCE [LARGE SCALE GENOMIC DNA]</scope>
    <source>
        <strain evidence="3">DUOXIRENSHENG_FW03</strain>
        <tissue evidence="3">Leaves</tissue>
    </source>
</reference>
<dbReference type="PANTHER" id="PTHR37206:SF4">
    <property type="entry name" value="TRANSMEMBRANE PROTEIN"/>
    <property type="match status" value="1"/>
</dbReference>
<organism evidence="3 4">
    <name type="scientific">Psophocarpus tetragonolobus</name>
    <name type="common">Winged bean</name>
    <name type="synonym">Dolichos tetragonolobus</name>
    <dbReference type="NCBI Taxonomy" id="3891"/>
    <lineage>
        <taxon>Eukaryota</taxon>
        <taxon>Viridiplantae</taxon>
        <taxon>Streptophyta</taxon>
        <taxon>Embryophyta</taxon>
        <taxon>Tracheophyta</taxon>
        <taxon>Spermatophyta</taxon>
        <taxon>Magnoliopsida</taxon>
        <taxon>eudicotyledons</taxon>
        <taxon>Gunneridae</taxon>
        <taxon>Pentapetalae</taxon>
        <taxon>rosids</taxon>
        <taxon>fabids</taxon>
        <taxon>Fabales</taxon>
        <taxon>Fabaceae</taxon>
        <taxon>Papilionoideae</taxon>
        <taxon>50 kb inversion clade</taxon>
        <taxon>NPAAA clade</taxon>
        <taxon>indigoferoid/millettioid clade</taxon>
        <taxon>Phaseoleae</taxon>
        <taxon>Psophocarpus</taxon>
    </lineage>
</organism>
<feature type="compositionally biased region" description="Polar residues" evidence="1">
    <location>
        <begin position="31"/>
        <end position="43"/>
    </location>
</feature>
<proteinExistence type="predicted"/>
<evidence type="ECO:0000256" key="1">
    <source>
        <dbReference type="SAM" id="MobiDB-lite"/>
    </source>
</evidence>
<dbReference type="Proteomes" id="UP001386955">
    <property type="component" value="Unassembled WGS sequence"/>
</dbReference>
<feature type="region of interest" description="Disordered" evidence="1">
    <location>
        <begin position="63"/>
        <end position="82"/>
    </location>
</feature>
<evidence type="ECO:0008006" key="5">
    <source>
        <dbReference type="Google" id="ProtNLM"/>
    </source>
</evidence>